<feature type="non-terminal residue" evidence="1">
    <location>
        <position position="59"/>
    </location>
</feature>
<sequence length="59" mass="7019">MQRLCVESWTVGLLYRCWEKMLLEKETLRCGHKRFSAEEMSHLFGCVQLHKTFSALKKT</sequence>
<accession>A0AAW2ASE9</accession>
<comment type="caution">
    <text evidence="1">The sequence shown here is derived from an EMBL/GenBank/DDBJ whole genome shotgun (WGS) entry which is preliminary data.</text>
</comment>
<evidence type="ECO:0000313" key="1">
    <source>
        <dbReference type="EMBL" id="KAK9975806.1"/>
    </source>
</evidence>
<protein>
    <submittedName>
        <fullName evidence="1">Uncharacterized protein</fullName>
    </submittedName>
</protein>
<name>A0AAW2ASE9_CULAL</name>
<dbReference type="Proteomes" id="UP001479290">
    <property type="component" value="Unassembled WGS sequence"/>
</dbReference>
<keyword evidence="2" id="KW-1185">Reference proteome</keyword>
<reference evidence="1 2" key="1">
    <citation type="submission" date="2024-05" db="EMBL/GenBank/DDBJ databases">
        <title>A high-quality chromosomal-level genome assembly of Topmouth culter (Culter alburnus).</title>
        <authorList>
            <person name="Zhao H."/>
        </authorList>
    </citation>
    <scope>NUCLEOTIDE SEQUENCE [LARGE SCALE GENOMIC DNA]</scope>
    <source>
        <strain evidence="1">CATC2023</strain>
        <tissue evidence="1">Muscle</tissue>
    </source>
</reference>
<proteinExistence type="predicted"/>
<evidence type="ECO:0000313" key="2">
    <source>
        <dbReference type="Proteomes" id="UP001479290"/>
    </source>
</evidence>
<dbReference type="EMBL" id="JAWDJR010000004">
    <property type="protein sequence ID" value="KAK9975806.1"/>
    <property type="molecule type" value="Genomic_DNA"/>
</dbReference>
<gene>
    <name evidence="1" type="ORF">ABG768_021039</name>
</gene>
<dbReference type="AlphaFoldDB" id="A0AAW2ASE9"/>
<organism evidence="1 2">
    <name type="scientific">Culter alburnus</name>
    <name type="common">Topmouth culter</name>
    <dbReference type="NCBI Taxonomy" id="194366"/>
    <lineage>
        <taxon>Eukaryota</taxon>
        <taxon>Metazoa</taxon>
        <taxon>Chordata</taxon>
        <taxon>Craniata</taxon>
        <taxon>Vertebrata</taxon>
        <taxon>Euteleostomi</taxon>
        <taxon>Actinopterygii</taxon>
        <taxon>Neopterygii</taxon>
        <taxon>Teleostei</taxon>
        <taxon>Ostariophysi</taxon>
        <taxon>Cypriniformes</taxon>
        <taxon>Xenocyprididae</taxon>
        <taxon>Xenocypridinae</taxon>
        <taxon>Culter</taxon>
    </lineage>
</organism>